<comment type="caution">
    <text evidence="4">The sequence shown here is derived from an EMBL/GenBank/DDBJ whole genome shotgun (WGS) entry which is preliminary data.</text>
</comment>
<dbReference type="SUPFAM" id="SSF52540">
    <property type="entry name" value="P-loop containing nucleoside triphosphate hydrolases"/>
    <property type="match status" value="1"/>
</dbReference>
<sequence length="519" mass="54356">MDDEQSEDPELAEVAPAVVSLHFLRRALRRRWRVWAGCALAGVLLGAAVALALPTRSAASVTLLLAHPDGADPTMAMNTDVSLLRTRTVAERVVDELGIDLTSEQMQASILASVETTTVLQLEVEGPDADEARRRTEAVATTFLDFRNETMEVQTAARTDRYRIRVEALRSEATTLTAQYDVLSGSGPRGRAEAAEVLTRRAQVDAQISELEQEIERTRIVAGAVAGASHVLDPTAVLAGRSLVRSLALDTTAGLVAGGSVGAGWVLLGALLSQRVRRREEIAMALGTRVCCSVGRVPTRVWRGAAVPARRRTSLERAVASVSGLVAPGPAGEGRAPVRWAVGAVENGPETTVLAAALAVDRARAGNRVLVVDLTERGRVGHAVAGLWSGDGTRPVVLRPDGVPSRSVGPLPGAELSASTVTEAESASDLVLVVVDIDPAVGLDHVAARAERLVVVVSAGGSTAERLRTTAELARAAGLEPAEAVLVGADAADDSLGLAPVDDEDTRSSRSLLPGRWGR</sequence>
<gene>
    <name evidence="4" type="ORF">JOE61_003246</name>
</gene>
<dbReference type="InterPro" id="IPR027417">
    <property type="entry name" value="P-loop_NTPase"/>
</dbReference>
<feature type="transmembrane region" description="Helical" evidence="3">
    <location>
        <begin position="34"/>
        <end position="53"/>
    </location>
</feature>
<dbReference type="Proteomes" id="UP000732378">
    <property type="component" value="Unassembled WGS sequence"/>
</dbReference>
<proteinExistence type="predicted"/>
<evidence type="ECO:0000313" key="4">
    <source>
        <dbReference type="EMBL" id="MBM7509432.1"/>
    </source>
</evidence>
<name>A0ABS2ME70_9ACTN</name>
<accession>A0ABS2ME70</accession>
<keyword evidence="1" id="KW-0175">Coiled coil</keyword>
<evidence type="ECO:0000256" key="3">
    <source>
        <dbReference type="SAM" id="Phobius"/>
    </source>
</evidence>
<dbReference type="Gene3D" id="3.40.50.300">
    <property type="entry name" value="P-loop containing nucleotide triphosphate hydrolases"/>
    <property type="match status" value="1"/>
</dbReference>
<dbReference type="PANTHER" id="PTHR32309:SF31">
    <property type="entry name" value="CAPSULAR EXOPOLYSACCHARIDE FAMILY"/>
    <property type="match status" value="1"/>
</dbReference>
<keyword evidence="3" id="KW-0812">Transmembrane</keyword>
<keyword evidence="3" id="KW-1133">Transmembrane helix</keyword>
<dbReference type="RefSeq" id="WP_193667197.1">
    <property type="nucleotide sequence ID" value="NZ_JACDTV010000001.1"/>
</dbReference>
<dbReference type="EMBL" id="JAFBBZ010000001">
    <property type="protein sequence ID" value="MBM7509432.1"/>
    <property type="molecule type" value="Genomic_DNA"/>
</dbReference>
<reference evidence="4 5" key="1">
    <citation type="submission" date="2021-01" db="EMBL/GenBank/DDBJ databases">
        <title>Sequencing the genomes of 1000 actinobacteria strains.</title>
        <authorList>
            <person name="Klenk H.-P."/>
        </authorList>
    </citation>
    <scope>NUCLEOTIDE SEQUENCE [LARGE SCALE GENOMIC DNA]</scope>
    <source>
        <strain evidence="4 5">DSM 18239</strain>
    </source>
</reference>
<evidence type="ECO:0000256" key="2">
    <source>
        <dbReference type="SAM" id="MobiDB-lite"/>
    </source>
</evidence>
<organism evidence="4 5">
    <name type="scientific">Nocardioides salarius</name>
    <dbReference type="NCBI Taxonomy" id="374513"/>
    <lineage>
        <taxon>Bacteria</taxon>
        <taxon>Bacillati</taxon>
        <taxon>Actinomycetota</taxon>
        <taxon>Actinomycetes</taxon>
        <taxon>Propionibacteriales</taxon>
        <taxon>Nocardioidaceae</taxon>
        <taxon>Nocardioides</taxon>
    </lineage>
</organism>
<dbReference type="PANTHER" id="PTHR32309">
    <property type="entry name" value="TYROSINE-PROTEIN KINASE"/>
    <property type="match status" value="1"/>
</dbReference>
<keyword evidence="5" id="KW-1185">Reference proteome</keyword>
<keyword evidence="3" id="KW-0472">Membrane</keyword>
<feature type="region of interest" description="Disordered" evidence="2">
    <location>
        <begin position="496"/>
        <end position="519"/>
    </location>
</feature>
<protein>
    <submittedName>
        <fullName evidence="4">Capsular polysaccharide biosynthesis protein</fullName>
    </submittedName>
</protein>
<dbReference type="InterPro" id="IPR050445">
    <property type="entry name" value="Bact_polysacc_biosynth/exp"/>
</dbReference>
<evidence type="ECO:0000256" key="1">
    <source>
        <dbReference type="SAM" id="Coils"/>
    </source>
</evidence>
<evidence type="ECO:0000313" key="5">
    <source>
        <dbReference type="Proteomes" id="UP000732378"/>
    </source>
</evidence>
<feature type="coiled-coil region" evidence="1">
    <location>
        <begin position="194"/>
        <end position="221"/>
    </location>
</feature>